<evidence type="ECO:0000256" key="7">
    <source>
        <dbReference type="ARBA" id="ARBA00022598"/>
    </source>
</evidence>
<dbReference type="PRINTS" id="PR00984">
    <property type="entry name" value="TRNASYNTHILE"/>
</dbReference>
<dbReference type="PANTHER" id="PTHR42780">
    <property type="entry name" value="SOLEUCYL-TRNA SYNTHETASE"/>
    <property type="match status" value="1"/>
</dbReference>
<name>A0A317JMR7_9BACT</name>
<dbReference type="GO" id="GO:0005737">
    <property type="term" value="C:cytoplasm"/>
    <property type="evidence" value="ECO:0007669"/>
    <property type="project" value="UniProtKB-SubCell"/>
</dbReference>
<evidence type="ECO:0000256" key="9">
    <source>
        <dbReference type="ARBA" id="ARBA00022741"/>
    </source>
</evidence>
<organism evidence="20 21">
    <name type="scientific">Candidatus Cerribacteria bacterium 'Amazon FNV 2010 28 9'</name>
    <dbReference type="NCBI Taxonomy" id="2081795"/>
    <lineage>
        <taxon>Bacteria</taxon>
        <taxon>Candidatus Cerribacteria</taxon>
    </lineage>
</organism>
<dbReference type="Pfam" id="PF00133">
    <property type="entry name" value="tRNA-synt_1"/>
    <property type="match status" value="1"/>
</dbReference>
<evidence type="ECO:0000256" key="8">
    <source>
        <dbReference type="ARBA" id="ARBA00022723"/>
    </source>
</evidence>
<feature type="domain" description="Aminoacyl-tRNA synthetase class Ia" evidence="18">
    <location>
        <begin position="20"/>
        <end position="644"/>
    </location>
</feature>
<accession>A0A317JMR7</accession>
<dbReference type="SUPFAM" id="SSF50677">
    <property type="entry name" value="ValRS/IleRS/LeuRS editing domain"/>
    <property type="match status" value="1"/>
</dbReference>
<evidence type="ECO:0000256" key="14">
    <source>
        <dbReference type="ARBA" id="ARBA00025217"/>
    </source>
</evidence>
<dbReference type="PROSITE" id="PS00178">
    <property type="entry name" value="AA_TRNA_LIGASE_I"/>
    <property type="match status" value="1"/>
</dbReference>
<comment type="cofactor">
    <cofactor evidence="1">
        <name>Zn(2+)</name>
        <dbReference type="ChEBI" id="CHEBI:29105"/>
    </cofactor>
</comment>
<keyword evidence="10" id="KW-0862">Zinc</keyword>
<keyword evidence="9 17" id="KW-0547">Nucleotide-binding</keyword>
<dbReference type="SUPFAM" id="SSF47323">
    <property type="entry name" value="Anticodon-binding domain of a subclass of class I aminoacyl-tRNA synthetases"/>
    <property type="match status" value="1"/>
</dbReference>
<comment type="function">
    <text evidence="14">Catalyzes the attachment of isoleucine to tRNA(Ile). As IleRS can inadvertently accommodate and process structurally similar amino acids such as valine, to avoid such errors it has two additional distinct tRNA(Ile)-dependent editing activities. One activity is designated as 'pretransfer' editing and involves the hydrolysis of activated Val-AMP. The other activity is designated 'posttransfer' editing and involves deacylation of mischarged Val-tRNA(Ile).</text>
</comment>
<comment type="subcellular location">
    <subcellularLocation>
        <location evidence="2">Cytoplasm</location>
    </subcellularLocation>
</comment>
<dbReference type="FunFam" id="3.40.50.620:FF:000063">
    <property type="entry name" value="Isoleucine--tRNA ligase"/>
    <property type="match status" value="1"/>
</dbReference>
<dbReference type="CDD" id="cd00818">
    <property type="entry name" value="IleRS_core"/>
    <property type="match status" value="1"/>
</dbReference>
<dbReference type="Gene3D" id="3.40.50.620">
    <property type="entry name" value="HUPs"/>
    <property type="match status" value="2"/>
</dbReference>
<evidence type="ECO:0000256" key="15">
    <source>
        <dbReference type="ARBA" id="ARBA00048359"/>
    </source>
</evidence>
<proteinExistence type="inferred from homology"/>
<evidence type="ECO:0000256" key="3">
    <source>
        <dbReference type="ARBA" id="ARBA00007078"/>
    </source>
</evidence>
<dbReference type="NCBIfam" id="TIGR00392">
    <property type="entry name" value="ileS"/>
    <property type="match status" value="1"/>
</dbReference>
<evidence type="ECO:0000256" key="16">
    <source>
        <dbReference type="NCBIfam" id="TIGR00392"/>
    </source>
</evidence>
<dbReference type="Gene3D" id="1.10.730.10">
    <property type="entry name" value="Isoleucyl-tRNA Synthetase, Domain 1"/>
    <property type="match status" value="1"/>
</dbReference>
<dbReference type="GO" id="GO:0006428">
    <property type="term" value="P:isoleucyl-tRNA aminoacylation"/>
    <property type="evidence" value="ECO:0007669"/>
    <property type="project" value="UniProtKB-UniRule"/>
</dbReference>
<dbReference type="PANTHER" id="PTHR42780:SF1">
    <property type="entry name" value="ISOLEUCINE--TRNA LIGASE, CYTOPLASMIC"/>
    <property type="match status" value="1"/>
</dbReference>
<dbReference type="GO" id="GO:0004822">
    <property type="term" value="F:isoleucine-tRNA ligase activity"/>
    <property type="evidence" value="ECO:0007669"/>
    <property type="project" value="UniProtKB-UniRule"/>
</dbReference>
<keyword evidence="7 17" id="KW-0436">Ligase</keyword>
<dbReference type="InterPro" id="IPR002301">
    <property type="entry name" value="Ile-tRNA-ligase"/>
</dbReference>
<evidence type="ECO:0000313" key="21">
    <source>
        <dbReference type="Proteomes" id="UP000246104"/>
    </source>
</evidence>
<comment type="similarity">
    <text evidence="3">Belongs to the class-I aminoacyl-tRNA synthetase family. IleS type 2 subfamily.</text>
</comment>
<evidence type="ECO:0000256" key="17">
    <source>
        <dbReference type="RuleBase" id="RU363035"/>
    </source>
</evidence>
<evidence type="ECO:0000256" key="5">
    <source>
        <dbReference type="ARBA" id="ARBA00013165"/>
    </source>
</evidence>
<evidence type="ECO:0000313" key="20">
    <source>
        <dbReference type="EMBL" id="PWU22958.1"/>
    </source>
</evidence>
<keyword evidence="11 17" id="KW-0067">ATP-binding</keyword>
<comment type="catalytic activity">
    <reaction evidence="15">
        <text>tRNA(Ile) + L-isoleucine + ATP = L-isoleucyl-tRNA(Ile) + AMP + diphosphate</text>
        <dbReference type="Rhea" id="RHEA:11060"/>
        <dbReference type="Rhea" id="RHEA-COMP:9666"/>
        <dbReference type="Rhea" id="RHEA-COMP:9695"/>
        <dbReference type="ChEBI" id="CHEBI:30616"/>
        <dbReference type="ChEBI" id="CHEBI:33019"/>
        <dbReference type="ChEBI" id="CHEBI:58045"/>
        <dbReference type="ChEBI" id="CHEBI:78442"/>
        <dbReference type="ChEBI" id="CHEBI:78528"/>
        <dbReference type="ChEBI" id="CHEBI:456215"/>
        <dbReference type="EC" id="6.1.1.5"/>
    </reaction>
</comment>
<evidence type="ECO:0000256" key="13">
    <source>
        <dbReference type="ARBA" id="ARBA00023146"/>
    </source>
</evidence>
<evidence type="ECO:0000256" key="1">
    <source>
        <dbReference type="ARBA" id="ARBA00001947"/>
    </source>
</evidence>
<dbReference type="InterPro" id="IPR023586">
    <property type="entry name" value="Ile-tRNA-ligase_type2"/>
</dbReference>
<evidence type="ECO:0000256" key="12">
    <source>
        <dbReference type="ARBA" id="ARBA00022917"/>
    </source>
</evidence>
<evidence type="ECO:0000256" key="2">
    <source>
        <dbReference type="ARBA" id="ARBA00004496"/>
    </source>
</evidence>
<keyword evidence="8" id="KW-0479">Metal-binding</keyword>
<dbReference type="SUPFAM" id="SSF52374">
    <property type="entry name" value="Nucleotidylyl transferase"/>
    <property type="match status" value="1"/>
</dbReference>
<gene>
    <name evidence="20" type="ORF">C5B42_04590</name>
</gene>
<evidence type="ECO:0000256" key="10">
    <source>
        <dbReference type="ARBA" id="ARBA00022833"/>
    </source>
</evidence>
<dbReference type="InterPro" id="IPR009080">
    <property type="entry name" value="tRNAsynth_Ia_anticodon-bd"/>
</dbReference>
<dbReference type="InterPro" id="IPR014729">
    <property type="entry name" value="Rossmann-like_a/b/a_fold"/>
</dbReference>
<feature type="domain" description="Methionyl/Valyl/Leucyl/Isoleucyl-tRNA synthetase anticodon-binding" evidence="19">
    <location>
        <begin position="695"/>
        <end position="849"/>
    </location>
</feature>
<evidence type="ECO:0000259" key="19">
    <source>
        <dbReference type="Pfam" id="PF08264"/>
    </source>
</evidence>
<evidence type="ECO:0000256" key="11">
    <source>
        <dbReference type="ARBA" id="ARBA00022840"/>
    </source>
</evidence>
<reference evidence="20 21" key="1">
    <citation type="submission" date="2018-02" db="EMBL/GenBank/DDBJ databases">
        <title>Genomic Reconstructions from Amazon Rainforest and Pasture Soil Reveal Novel Insights into the Physiology of Candidate Phyla in Tropical Sites.</title>
        <authorList>
            <person name="Kroeger M.E."/>
            <person name="Delmont T."/>
            <person name="Eren A.M."/>
            <person name="Guo J."/>
            <person name="Meyer K.M."/>
            <person name="Khan K."/>
            <person name="Rodrigues J.L.M."/>
            <person name="Bohannan B.J.M."/>
            <person name="Tringe S."/>
            <person name="Borges C.D."/>
            <person name="Tiedje J."/>
            <person name="Tsai S.M."/>
            <person name="Nusslein K."/>
        </authorList>
    </citation>
    <scope>NUCLEOTIDE SEQUENCE [LARGE SCALE GENOMIC DNA]</scope>
    <source>
        <strain evidence="20">Amazon FNV 2010 28 9</strain>
    </source>
</reference>
<dbReference type="GO" id="GO:0046872">
    <property type="term" value="F:metal ion binding"/>
    <property type="evidence" value="ECO:0007669"/>
    <property type="project" value="UniProtKB-KW"/>
</dbReference>
<dbReference type="GO" id="GO:0000049">
    <property type="term" value="F:tRNA binding"/>
    <property type="evidence" value="ECO:0007669"/>
    <property type="project" value="InterPro"/>
</dbReference>
<dbReference type="InterPro" id="IPR002300">
    <property type="entry name" value="aa-tRNA-synth_Ia"/>
</dbReference>
<dbReference type="CDD" id="cd07961">
    <property type="entry name" value="Anticodon_Ia_Ile_ABEc"/>
    <property type="match status" value="1"/>
</dbReference>
<keyword evidence="12 17" id="KW-0648">Protein biosynthesis</keyword>
<keyword evidence="13 17" id="KW-0030">Aminoacyl-tRNA synthetase</keyword>
<dbReference type="InterPro" id="IPR009008">
    <property type="entry name" value="Val/Leu/Ile-tRNA-synth_edit"/>
</dbReference>
<dbReference type="EC" id="6.1.1.5" evidence="5 16"/>
<dbReference type="Pfam" id="PF08264">
    <property type="entry name" value="Anticodon_1"/>
    <property type="match status" value="1"/>
</dbReference>
<dbReference type="Proteomes" id="UP000246104">
    <property type="component" value="Unassembled WGS sequence"/>
</dbReference>
<dbReference type="InterPro" id="IPR001412">
    <property type="entry name" value="aa-tRNA-synth_I_CS"/>
</dbReference>
<evidence type="ECO:0000256" key="6">
    <source>
        <dbReference type="ARBA" id="ARBA00022490"/>
    </source>
</evidence>
<protein>
    <recommendedName>
        <fullName evidence="5 16">Isoleucine--tRNA ligase</fullName>
        <ecNumber evidence="5 16">6.1.1.5</ecNumber>
    </recommendedName>
</protein>
<keyword evidence="6" id="KW-0963">Cytoplasm</keyword>
<dbReference type="InterPro" id="IPR013155">
    <property type="entry name" value="M/V/L/I-tRNA-synth_anticd-bd"/>
</dbReference>
<dbReference type="GO" id="GO:0002161">
    <property type="term" value="F:aminoacyl-tRNA deacylase activity"/>
    <property type="evidence" value="ECO:0007669"/>
    <property type="project" value="InterPro"/>
</dbReference>
<dbReference type="EMBL" id="PSRQ01000051">
    <property type="protein sequence ID" value="PWU22958.1"/>
    <property type="molecule type" value="Genomic_DNA"/>
</dbReference>
<comment type="caution">
    <text evidence="20">The sequence shown here is derived from an EMBL/GenBank/DDBJ whole genome shotgun (WGS) entry which is preliminary data.</text>
</comment>
<dbReference type="InterPro" id="IPR033709">
    <property type="entry name" value="Anticodon_Ile_ABEc"/>
</dbReference>
<evidence type="ECO:0000256" key="4">
    <source>
        <dbReference type="ARBA" id="ARBA00011245"/>
    </source>
</evidence>
<feature type="non-terminal residue" evidence="20">
    <location>
        <position position="858"/>
    </location>
</feature>
<dbReference type="GO" id="GO:0005524">
    <property type="term" value="F:ATP binding"/>
    <property type="evidence" value="ECO:0007669"/>
    <property type="project" value="UniProtKB-KW"/>
</dbReference>
<sequence>MLKKQFTPGRPNFAKMEEEVLQFWDEIHAFERSVEDRSDKDTYVFYDGPPFANGLPHYGHLLGSTAKDVIPRYQTMRGKRVERVWGWDCHGVPVENAIEKELGLKGGKKGIEELGIHTFNEACRNSIMIYDKEWKKTIRRLGRWVDMEHAYKTMDVNFMESVWWGFKQLYEKGLVYQGRKVILYCPRCSTPLSNFEIAMDNSYKEVSEASNTYKYKVVGEEHTYLLAWSTTPWNKLATPALAVNPDIKYVKVKQGDEQYILAHSRLSMLKNEPYEVEEEMNGKGLEKYSFELHYDFFPRTEDERAGVVIADSFVTAEEGTGIVTLAVYGEDDYRVMKQHHIQLVEHVDEQGKMKPQVTPFAGMYLEKVNSLVNEDLTKRGLMYQEFLHTHSVATCYRCGTRLYYAPLPAWFIDVQRLKPDLLKTNEYINWYPDHLKHGRFGKGIETAPDWNISRSRYWGTPMPIWESVRDGEDGLVVRRVIGSIEELKHWAVDPSKVEHLTDIHREYLDDVEVWVDDARTTKGKRIFEVFDCWVESGSMPFAQVHYPFEHKEKFDASYPAQFITEYIAQTRAWFYCMHVVSVGIFGSQAFENCLTTGTLQAEDGQKMSKSKKNYPDPTKLIDTYGSDCLRLYLMNSPLMRAGNMNFSDQNVHEVQNKVINVLWNIYGFYALYVQSQQKETTSTANYQLKTLHVLDRWLLSKTARLVQNVTTAMDAYDLVTATRLLMEFTTSFSTWYLRLSRERLKSGEHEESGAIFARCLVTLCKLFAPFIPFITETIYQNVIPSPPARGGDTEGVGGGSIHWTTWPQFDDMSMFVDEQLEEEMATIALVVEHAHAQRKLKQLKVRQPLASVTVRAVV</sequence>
<comment type="subunit">
    <text evidence="4">Monomer.</text>
</comment>
<dbReference type="AlphaFoldDB" id="A0A317JMR7"/>
<evidence type="ECO:0000259" key="18">
    <source>
        <dbReference type="Pfam" id="PF00133"/>
    </source>
</evidence>